<keyword evidence="11" id="KW-1185">Reference proteome</keyword>
<gene>
    <name evidence="10" type="ORF">G4B88_007671</name>
</gene>
<dbReference type="Gene3D" id="1.20.1280.290">
    <property type="match status" value="4"/>
</dbReference>
<feature type="transmembrane region" description="Helical" evidence="9">
    <location>
        <begin position="126"/>
        <end position="147"/>
    </location>
</feature>
<feature type="transmembrane region" description="Helical" evidence="9">
    <location>
        <begin position="99"/>
        <end position="120"/>
    </location>
</feature>
<comment type="caution">
    <text evidence="10">The sequence shown here is derived from an EMBL/GenBank/DDBJ whole genome shotgun (WGS) entry which is preliminary data.</text>
</comment>
<keyword evidence="4" id="KW-0762">Sugar transport</keyword>
<evidence type="ECO:0000256" key="2">
    <source>
        <dbReference type="ARBA" id="ARBA00007809"/>
    </source>
</evidence>
<dbReference type="FunFam" id="1.20.1280.290:FF:000001">
    <property type="entry name" value="Bidirectional sugar transporter SWEET"/>
    <property type="match status" value="2"/>
</dbReference>
<feature type="transmembrane region" description="Helical" evidence="9">
    <location>
        <begin position="6"/>
        <end position="22"/>
    </location>
</feature>
<dbReference type="GO" id="GO:0016020">
    <property type="term" value="C:membrane"/>
    <property type="evidence" value="ECO:0007669"/>
    <property type="project" value="InterPro"/>
</dbReference>
<feature type="transmembrane region" description="Helical" evidence="9">
    <location>
        <begin position="187"/>
        <end position="208"/>
    </location>
</feature>
<evidence type="ECO:0008006" key="12">
    <source>
        <dbReference type="Google" id="ProtNLM"/>
    </source>
</evidence>
<feature type="transmembrane region" description="Helical" evidence="9">
    <location>
        <begin position="389"/>
        <end position="410"/>
    </location>
</feature>
<evidence type="ECO:0000313" key="11">
    <source>
        <dbReference type="Proteomes" id="UP000583929"/>
    </source>
</evidence>
<dbReference type="PANTHER" id="PTHR10791:SF120">
    <property type="entry name" value="BIDIRECTIONAL SUGAR TRANSPORTER SWEET17"/>
    <property type="match status" value="1"/>
</dbReference>
<feature type="transmembrane region" description="Helical" evidence="9">
    <location>
        <begin position="301"/>
        <end position="322"/>
    </location>
</feature>
<dbReference type="FunFam" id="1.20.1280.290:FF:000002">
    <property type="entry name" value="Bidirectional sugar transporter SWEET"/>
    <property type="match status" value="2"/>
</dbReference>
<keyword evidence="3" id="KW-0813">Transport</keyword>
<keyword evidence="7 9" id="KW-1133">Transmembrane helix</keyword>
<dbReference type="EMBL" id="JAATIQ010000048">
    <property type="protein sequence ID" value="KAF4393685.1"/>
    <property type="molecule type" value="Genomic_DNA"/>
</dbReference>
<name>A0A7J6HF41_CANSA</name>
<feature type="transmembrane region" description="Helical" evidence="9">
    <location>
        <begin position="159"/>
        <end position="181"/>
    </location>
</feature>
<accession>A0A7J6HF41</accession>
<dbReference type="AlphaFoldDB" id="A0A7J6HF41"/>
<evidence type="ECO:0000256" key="7">
    <source>
        <dbReference type="ARBA" id="ARBA00022989"/>
    </source>
</evidence>
<dbReference type="InterPro" id="IPR047664">
    <property type="entry name" value="SWEET"/>
</dbReference>
<comment type="similarity">
    <text evidence="2">Belongs to the SWEET sugar transporter family.</text>
</comment>
<sequence>MEALIFSVEVIGTIISVLMFLSPARTFWRIVKHGSTEEFESLPYICTMLSSLLWTYYGLTKSGEAVVAIVNGFGTLVETIYISLFLIYAHPNIRAKTGILVGILDVGFFGVVILVTQLAMEEDARINAMGFLGAGLNIIMYGSPLAAMKTVVTSKSVEYMPFLLSFFQFLNGGIWTLYAILVQDYFLMVPNGTGLGLGMAQLVLYAMYRNAKPWNIISVLMFLSPARTFWRIVKNGSTEEFESLPYICTLLNSLLWTYYGLTKPGEVLVATVNGFGIFVETIYVFLFLLYAHPKMRAKTGVLVGILDVGFFGLAILVTRLALEGDARTNAIGFLGAGLNIIMYGSPLAAMKTVVTSKSVEYMPFLLSFFQFLNGGIWTLYAILVQDYFLMVPNGTGFILGIAQLVLYAIYKNAKPSININVVSDSDALLEQGWHTQSLITSSSPTN</sequence>
<evidence type="ECO:0000256" key="9">
    <source>
        <dbReference type="SAM" id="Phobius"/>
    </source>
</evidence>
<dbReference type="PANTHER" id="PTHR10791">
    <property type="entry name" value="RAG1-ACTIVATING PROTEIN 1"/>
    <property type="match status" value="1"/>
</dbReference>
<dbReference type="GO" id="GO:0051260">
    <property type="term" value="P:protein homooligomerization"/>
    <property type="evidence" value="ECO:0007669"/>
    <property type="project" value="UniProtKB-ARBA"/>
</dbReference>
<keyword evidence="8 9" id="KW-0472">Membrane</keyword>
<evidence type="ECO:0000256" key="3">
    <source>
        <dbReference type="ARBA" id="ARBA00022448"/>
    </source>
</evidence>
<dbReference type="GO" id="GO:0051119">
    <property type="term" value="F:sugar transmembrane transporter activity"/>
    <property type="evidence" value="ECO:0007669"/>
    <property type="project" value="InterPro"/>
</dbReference>
<organism evidence="10 11">
    <name type="scientific">Cannabis sativa</name>
    <name type="common">Hemp</name>
    <name type="synonym">Marijuana</name>
    <dbReference type="NCBI Taxonomy" id="3483"/>
    <lineage>
        <taxon>Eukaryota</taxon>
        <taxon>Viridiplantae</taxon>
        <taxon>Streptophyta</taxon>
        <taxon>Embryophyta</taxon>
        <taxon>Tracheophyta</taxon>
        <taxon>Spermatophyta</taxon>
        <taxon>Magnoliopsida</taxon>
        <taxon>eudicotyledons</taxon>
        <taxon>Gunneridae</taxon>
        <taxon>Pentapetalae</taxon>
        <taxon>rosids</taxon>
        <taxon>fabids</taxon>
        <taxon>Rosales</taxon>
        <taxon>Cannabaceae</taxon>
        <taxon>Cannabis</taxon>
    </lineage>
</organism>
<feature type="transmembrane region" description="Helical" evidence="9">
    <location>
        <begin position="65"/>
        <end position="87"/>
    </location>
</feature>
<feature type="transmembrane region" description="Helical" evidence="9">
    <location>
        <begin position="361"/>
        <end position="383"/>
    </location>
</feature>
<dbReference type="InterPro" id="IPR004316">
    <property type="entry name" value="SWEET_rpt"/>
</dbReference>
<evidence type="ECO:0000256" key="8">
    <source>
        <dbReference type="ARBA" id="ARBA00023136"/>
    </source>
</evidence>
<dbReference type="Pfam" id="PF03083">
    <property type="entry name" value="MtN3_slv"/>
    <property type="match status" value="4"/>
</dbReference>
<feature type="transmembrane region" description="Helical" evidence="9">
    <location>
        <begin position="328"/>
        <end position="349"/>
    </location>
</feature>
<proteinExistence type="inferred from homology"/>
<evidence type="ECO:0000256" key="5">
    <source>
        <dbReference type="ARBA" id="ARBA00022692"/>
    </source>
</evidence>
<evidence type="ECO:0000313" key="10">
    <source>
        <dbReference type="EMBL" id="KAF4393685.1"/>
    </source>
</evidence>
<evidence type="ECO:0000256" key="1">
    <source>
        <dbReference type="ARBA" id="ARBA00004127"/>
    </source>
</evidence>
<dbReference type="GO" id="GO:0012505">
    <property type="term" value="C:endomembrane system"/>
    <property type="evidence" value="ECO:0007669"/>
    <property type="project" value="UniProtKB-SubCell"/>
</dbReference>
<keyword evidence="5 9" id="KW-0812">Transmembrane</keyword>
<dbReference type="Proteomes" id="UP000583929">
    <property type="component" value="Unassembled WGS sequence"/>
</dbReference>
<keyword evidence="6" id="KW-0677">Repeat</keyword>
<feature type="transmembrane region" description="Helical" evidence="9">
    <location>
        <begin position="267"/>
        <end position="289"/>
    </location>
</feature>
<reference evidence="10 11" key="1">
    <citation type="journal article" date="2020" name="bioRxiv">
        <title>Sequence and annotation of 42 cannabis genomes reveals extensive copy number variation in cannabinoid synthesis and pathogen resistance genes.</title>
        <authorList>
            <person name="Mckernan K.J."/>
            <person name="Helbert Y."/>
            <person name="Kane L.T."/>
            <person name="Ebling H."/>
            <person name="Zhang L."/>
            <person name="Liu B."/>
            <person name="Eaton Z."/>
            <person name="Mclaughlin S."/>
            <person name="Kingan S."/>
            <person name="Baybayan P."/>
            <person name="Concepcion G."/>
            <person name="Jordan M."/>
            <person name="Riva A."/>
            <person name="Barbazuk W."/>
            <person name="Harkins T."/>
        </authorList>
    </citation>
    <scope>NUCLEOTIDE SEQUENCE [LARGE SCALE GENOMIC DNA]</scope>
    <source>
        <strain evidence="11">cv. Jamaican Lion 4</strain>
        <tissue evidence="10">Leaf</tissue>
    </source>
</reference>
<comment type="subcellular location">
    <subcellularLocation>
        <location evidence="1">Endomembrane system</location>
        <topology evidence="1">Multi-pass membrane protein</topology>
    </subcellularLocation>
</comment>
<evidence type="ECO:0000256" key="4">
    <source>
        <dbReference type="ARBA" id="ARBA00022597"/>
    </source>
</evidence>
<evidence type="ECO:0000256" key="6">
    <source>
        <dbReference type="ARBA" id="ARBA00022737"/>
    </source>
</evidence>
<protein>
    <recommendedName>
        <fullName evidence="12">Bidirectional sugar transporter SWEET</fullName>
    </recommendedName>
</protein>